<dbReference type="GO" id="GO:0008270">
    <property type="term" value="F:zinc ion binding"/>
    <property type="evidence" value="ECO:0007669"/>
    <property type="project" value="UniProtKB-KW"/>
</dbReference>
<dbReference type="AlphaFoldDB" id="A0A812RE05"/>
<evidence type="ECO:0000256" key="4">
    <source>
        <dbReference type="PROSITE-ProRule" id="PRU00175"/>
    </source>
</evidence>
<evidence type="ECO:0000259" key="6">
    <source>
        <dbReference type="PROSITE" id="PS50089"/>
    </source>
</evidence>
<dbReference type="PROSITE" id="PS00518">
    <property type="entry name" value="ZF_RING_1"/>
    <property type="match status" value="1"/>
</dbReference>
<dbReference type="EMBL" id="CAJNJA010019030">
    <property type="protein sequence ID" value="CAE7436889.1"/>
    <property type="molecule type" value="Genomic_DNA"/>
</dbReference>
<dbReference type="InterPro" id="IPR001841">
    <property type="entry name" value="Znf_RING"/>
</dbReference>
<dbReference type="Proteomes" id="UP000601435">
    <property type="component" value="Unassembled WGS sequence"/>
</dbReference>
<keyword evidence="8" id="KW-1185">Reference proteome</keyword>
<dbReference type="OrthoDB" id="412870at2759"/>
<dbReference type="InterPro" id="IPR017907">
    <property type="entry name" value="Znf_RING_CS"/>
</dbReference>
<accession>A0A812RE05</accession>
<comment type="caution">
    <text evidence="7">The sequence shown here is derived from an EMBL/GenBank/DDBJ whole genome shotgun (WGS) entry which is preliminary data.</text>
</comment>
<evidence type="ECO:0000313" key="7">
    <source>
        <dbReference type="EMBL" id="CAE7436889.1"/>
    </source>
</evidence>
<feature type="region of interest" description="Disordered" evidence="5">
    <location>
        <begin position="95"/>
        <end position="153"/>
    </location>
</feature>
<keyword evidence="2 4" id="KW-0863">Zinc-finger</keyword>
<dbReference type="InterPro" id="IPR013083">
    <property type="entry name" value="Znf_RING/FYVE/PHD"/>
</dbReference>
<feature type="domain" description="RING-type" evidence="6">
    <location>
        <begin position="275"/>
        <end position="316"/>
    </location>
</feature>
<gene>
    <name evidence="7" type="primary">Rnf130</name>
    <name evidence="7" type="ORF">SNEC2469_LOCUS12003</name>
</gene>
<keyword evidence="1" id="KW-0479">Metal-binding</keyword>
<dbReference type="Gene3D" id="3.30.40.10">
    <property type="entry name" value="Zinc/RING finger domain, C3HC4 (zinc finger)"/>
    <property type="match status" value="1"/>
</dbReference>
<reference evidence="7" key="1">
    <citation type="submission" date="2021-02" db="EMBL/GenBank/DDBJ databases">
        <authorList>
            <person name="Dougan E. K."/>
            <person name="Rhodes N."/>
            <person name="Thang M."/>
            <person name="Chan C."/>
        </authorList>
    </citation>
    <scope>NUCLEOTIDE SEQUENCE</scope>
</reference>
<dbReference type="Pfam" id="PF13639">
    <property type="entry name" value="zf-RING_2"/>
    <property type="match status" value="1"/>
</dbReference>
<evidence type="ECO:0000313" key="8">
    <source>
        <dbReference type="Proteomes" id="UP000601435"/>
    </source>
</evidence>
<name>A0A812RE05_9DINO</name>
<evidence type="ECO:0000256" key="3">
    <source>
        <dbReference type="ARBA" id="ARBA00022833"/>
    </source>
</evidence>
<sequence>MRRLGEEARRGPQRQAGPHSGVPSPVSLQAWFEELAQNRTPTENYMDQDPTATASGLPHWFIPGHAGACWELPHLCRVNSHRRFPAQSRCPVKAPMDTSGVQQLTPTQTLRAIHPTARDRRQGRRSVSAPRLSRGHHVPPERRNPLPVRRSNMPNNLLDFRSIRVFSPLTPLAREMQMFHRATGAQVSARPAAEQVFTMERLREITAERLRMMQEGGPFAMSAFAGAAGAAVAAGAPAPWPGQRGLGLSPEELLTVRTVWKVSRESELCADFDCCAICLDGSDDKRELIALPCEHVFCADCLCTWLARNPTCVLCKKDMRLAVAKLRRWHRTSGEDSAQT</sequence>
<keyword evidence="3" id="KW-0862">Zinc</keyword>
<organism evidence="7 8">
    <name type="scientific">Symbiodinium necroappetens</name>
    <dbReference type="NCBI Taxonomy" id="1628268"/>
    <lineage>
        <taxon>Eukaryota</taxon>
        <taxon>Sar</taxon>
        <taxon>Alveolata</taxon>
        <taxon>Dinophyceae</taxon>
        <taxon>Suessiales</taxon>
        <taxon>Symbiodiniaceae</taxon>
        <taxon>Symbiodinium</taxon>
    </lineage>
</organism>
<dbReference type="PROSITE" id="PS50089">
    <property type="entry name" value="ZF_RING_2"/>
    <property type="match status" value="1"/>
</dbReference>
<evidence type="ECO:0000256" key="2">
    <source>
        <dbReference type="ARBA" id="ARBA00022771"/>
    </source>
</evidence>
<evidence type="ECO:0000256" key="5">
    <source>
        <dbReference type="SAM" id="MobiDB-lite"/>
    </source>
</evidence>
<protein>
    <submittedName>
        <fullName evidence="7">Rnf130 protein</fullName>
    </submittedName>
</protein>
<feature type="compositionally biased region" description="Polar residues" evidence="5">
    <location>
        <begin position="99"/>
        <end position="110"/>
    </location>
</feature>
<proteinExistence type="predicted"/>
<dbReference type="SMART" id="SM00184">
    <property type="entry name" value="RING"/>
    <property type="match status" value="1"/>
</dbReference>
<feature type="region of interest" description="Disordered" evidence="5">
    <location>
        <begin position="1"/>
        <end position="25"/>
    </location>
</feature>
<dbReference type="SUPFAM" id="SSF57850">
    <property type="entry name" value="RING/U-box"/>
    <property type="match status" value="1"/>
</dbReference>
<evidence type="ECO:0000256" key="1">
    <source>
        <dbReference type="ARBA" id="ARBA00022723"/>
    </source>
</evidence>
<feature type="compositionally biased region" description="Basic and acidic residues" evidence="5">
    <location>
        <begin position="1"/>
        <end position="10"/>
    </location>
</feature>